<protein>
    <submittedName>
        <fullName evidence="2">Aldo/keto reductase</fullName>
    </submittedName>
</protein>
<evidence type="ECO:0000259" key="1">
    <source>
        <dbReference type="Pfam" id="PF00248"/>
    </source>
</evidence>
<name>A0ABM6W8U0_9BACT</name>
<dbReference type="InterPro" id="IPR023210">
    <property type="entry name" value="NADP_OxRdtase_dom"/>
</dbReference>
<gene>
    <name evidence="2" type="ORF">DLD77_00740</name>
</gene>
<evidence type="ECO:0000313" key="3">
    <source>
        <dbReference type="Proteomes" id="UP000246099"/>
    </source>
</evidence>
<dbReference type="RefSeq" id="WP_119075651.1">
    <property type="nucleotide sequence ID" value="NZ_CP029600.1"/>
</dbReference>
<feature type="domain" description="NADP-dependent oxidoreductase" evidence="1">
    <location>
        <begin position="36"/>
        <end position="297"/>
    </location>
</feature>
<organism evidence="2 3">
    <name type="scientific">Chitinophaga alhagiae</name>
    <dbReference type="NCBI Taxonomy" id="2203219"/>
    <lineage>
        <taxon>Bacteria</taxon>
        <taxon>Pseudomonadati</taxon>
        <taxon>Bacteroidota</taxon>
        <taxon>Chitinophagia</taxon>
        <taxon>Chitinophagales</taxon>
        <taxon>Chitinophagaceae</taxon>
        <taxon>Chitinophaga</taxon>
    </lineage>
</organism>
<dbReference type="CDD" id="cd19097">
    <property type="entry name" value="AKR_unchar"/>
    <property type="match status" value="1"/>
</dbReference>
<dbReference type="SUPFAM" id="SSF51430">
    <property type="entry name" value="NAD(P)-linked oxidoreductase"/>
    <property type="match status" value="1"/>
</dbReference>
<dbReference type="InterPro" id="IPR053135">
    <property type="entry name" value="AKR2_Oxidoreductase"/>
</dbReference>
<dbReference type="Pfam" id="PF00248">
    <property type="entry name" value="Aldo_ket_red"/>
    <property type="match status" value="1"/>
</dbReference>
<reference evidence="2 3" key="1">
    <citation type="submission" date="2018-05" db="EMBL/GenBank/DDBJ databases">
        <title>Chitinophaga sp. nov., isolated from rhizosphere soil of Alhagi.</title>
        <authorList>
            <person name="Liu Y."/>
        </authorList>
    </citation>
    <scope>NUCLEOTIDE SEQUENCE [LARGE SCALE GENOMIC DNA]</scope>
    <source>
        <strain evidence="2 3">T22</strain>
    </source>
</reference>
<sequence>MRRKELGKTGIAVSEIAFGGVEIGMPYGLGIHSQADMLPVPEAISLLHRSLDAGINFYDTARLYGASETIMGLAFEGKRQQVAIASKCRHLRTGSAALPDKRTIEKIIRDSLAESLRELRTDFIDIYMLHQADAEILRHETVMRVFEDLKKSGSIRATGVSTYSAEETRIALDAGIWDVIQLPFNLLDQQQRVHFEQAARQGVALVARSVLMKGLLSSRGTTLPAPLEKVQAHIQRYLRLPGMNMAQLPALATRFALSFPEIGAVLVGIDREAYLQQTLLSIEQGNLDEGLMKQLKAMAYPDPDFLNLARWAQEGWLK</sequence>
<dbReference type="PRINTS" id="PR00069">
    <property type="entry name" value="ALDKETRDTASE"/>
</dbReference>
<dbReference type="InterPro" id="IPR036812">
    <property type="entry name" value="NAD(P)_OxRdtase_dom_sf"/>
</dbReference>
<dbReference type="PANTHER" id="PTHR43312">
    <property type="entry name" value="D-THREO-ALDOSE 1-DEHYDROGENASE"/>
    <property type="match status" value="1"/>
</dbReference>
<accession>A0ABM6W8U0</accession>
<dbReference type="PANTHER" id="PTHR43312:SF1">
    <property type="entry name" value="NADP-DEPENDENT OXIDOREDUCTASE DOMAIN-CONTAINING PROTEIN"/>
    <property type="match status" value="1"/>
</dbReference>
<proteinExistence type="predicted"/>
<keyword evidence="3" id="KW-1185">Reference proteome</keyword>
<dbReference type="InterPro" id="IPR020471">
    <property type="entry name" value="AKR"/>
</dbReference>
<dbReference type="Gene3D" id="3.20.20.100">
    <property type="entry name" value="NADP-dependent oxidoreductase domain"/>
    <property type="match status" value="1"/>
</dbReference>
<dbReference type="EMBL" id="CP029600">
    <property type="protein sequence ID" value="AWO00335.1"/>
    <property type="molecule type" value="Genomic_DNA"/>
</dbReference>
<evidence type="ECO:0000313" key="2">
    <source>
        <dbReference type="EMBL" id="AWO00335.1"/>
    </source>
</evidence>
<dbReference type="Proteomes" id="UP000246099">
    <property type="component" value="Chromosome"/>
</dbReference>